<feature type="non-terminal residue" evidence="1">
    <location>
        <position position="62"/>
    </location>
</feature>
<name>A0AAE0SZ00_9BIVA</name>
<gene>
    <name evidence="1" type="ORF">CHS0354_030266</name>
</gene>
<keyword evidence="2" id="KW-1185">Reference proteome</keyword>
<accession>A0AAE0SZ00</accession>
<organism evidence="1 2">
    <name type="scientific">Potamilus streckersoni</name>
    <dbReference type="NCBI Taxonomy" id="2493646"/>
    <lineage>
        <taxon>Eukaryota</taxon>
        <taxon>Metazoa</taxon>
        <taxon>Spiralia</taxon>
        <taxon>Lophotrochozoa</taxon>
        <taxon>Mollusca</taxon>
        <taxon>Bivalvia</taxon>
        <taxon>Autobranchia</taxon>
        <taxon>Heteroconchia</taxon>
        <taxon>Palaeoheterodonta</taxon>
        <taxon>Unionida</taxon>
        <taxon>Unionoidea</taxon>
        <taxon>Unionidae</taxon>
        <taxon>Ambleminae</taxon>
        <taxon>Lampsilini</taxon>
        <taxon>Potamilus</taxon>
    </lineage>
</organism>
<protein>
    <submittedName>
        <fullName evidence="1">Uncharacterized protein</fullName>
    </submittedName>
</protein>
<reference evidence="1" key="3">
    <citation type="submission" date="2023-05" db="EMBL/GenBank/DDBJ databases">
        <authorList>
            <person name="Smith C.H."/>
        </authorList>
    </citation>
    <scope>NUCLEOTIDE SEQUENCE</scope>
    <source>
        <strain evidence="1">CHS0354</strain>
        <tissue evidence="1">Mantle</tissue>
    </source>
</reference>
<feature type="non-terminal residue" evidence="1">
    <location>
        <position position="1"/>
    </location>
</feature>
<sequence>TCRNLSDSEADELRAEMVGILNKNGNQKKPNISKDERKVLASLQIDNDIIILPVDKPLTKHN</sequence>
<dbReference type="EMBL" id="JAEAOA010001800">
    <property type="protein sequence ID" value="KAK3600235.1"/>
    <property type="molecule type" value="Genomic_DNA"/>
</dbReference>
<evidence type="ECO:0000313" key="2">
    <source>
        <dbReference type="Proteomes" id="UP001195483"/>
    </source>
</evidence>
<evidence type="ECO:0000313" key="1">
    <source>
        <dbReference type="EMBL" id="KAK3600235.1"/>
    </source>
</evidence>
<comment type="caution">
    <text evidence="1">The sequence shown here is derived from an EMBL/GenBank/DDBJ whole genome shotgun (WGS) entry which is preliminary data.</text>
</comment>
<dbReference type="AlphaFoldDB" id="A0AAE0SZ00"/>
<proteinExistence type="predicted"/>
<dbReference type="Proteomes" id="UP001195483">
    <property type="component" value="Unassembled WGS sequence"/>
</dbReference>
<reference evidence="1" key="2">
    <citation type="journal article" date="2021" name="Genome Biol. Evol.">
        <title>Developing a high-quality reference genome for a parasitic bivalve with doubly uniparental inheritance (Bivalvia: Unionida).</title>
        <authorList>
            <person name="Smith C.H."/>
        </authorList>
    </citation>
    <scope>NUCLEOTIDE SEQUENCE</scope>
    <source>
        <strain evidence="1">CHS0354</strain>
        <tissue evidence="1">Mantle</tissue>
    </source>
</reference>
<reference evidence="1" key="1">
    <citation type="journal article" date="2021" name="Genome Biol. Evol.">
        <title>A High-Quality Reference Genome for a Parasitic Bivalve with Doubly Uniparental Inheritance (Bivalvia: Unionida).</title>
        <authorList>
            <person name="Smith C.H."/>
        </authorList>
    </citation>
    <scope>NUCLEOTIDE SEQUENCE</scope>
    <source>
        <strain evidence="1">CHS0354</strain>
    </source>
</reference>